<proteinExistence type="predicted"/>
<accession>A0ACB9WT39</accession>
<evidence type="ECO:0000313" key="2">
    <source>
        <dbReference type="Proteomes" id="UP001057452"/>
    </source>
</evidence>
<feature type="non-terminal residue" evidence="1">
    <location>
        <position position="1"/>
    </location>
</feature>
<name>A0ACB9WT39_CHAAC</name>
<dbReference type="EMBL" id="CM043796">
    <property type="protein sequence ID" value="KAI4816683.1"/>
    <property type="molecule type" value="Genomic_DNA"/>
</dbReference>
<dbReference type="Proteomes" id="UP001057452">
    <property type="component" value="Chromosome 12"/>
</dbReference>
<comment type="caution">
    <text evidence="1">The sequence shown here is derived from an EMBL/GenBank/DDBJ whole genome shotgun (WGS) entry which is preliminary data.</text>
</comment>
<evidence type="ECO:0000313" key="1">
    <source>
        <dbReference type="EMBL" id="KAI4816683.1"/>
    </source>
</evidence>
<keyword evidence="2" id="KW-1185">Reference proteome</keyword>
<reference evidence="1" key="1">
    <citation type="submission" date="2022-05" db="EMBL/GenBank/DDBJ databases">
        <title>Chromosome-level genome of Chaenocephalus aceratus.</title>
        <authorList>
            <person name="Park H."/>
        </authorList>
    </citation>
    <scope>NUCLEOTIDE SEQUENCE</scope>
    <source>
        <strain evidence="1">KU_202001</strain>
    </source>
</reference>
<organism evidence="1 2">
    <name type="scientific">Chaenocephalus aceratus</name>
    <name type="common">Blackfin icefish</name>
    <name type="synonym">Chaenichthys aceratus</name>
    <dbReference type="NCBI Taxonomy" id="36190"/>
    <lineage>
        <taxon>Eukaryota</taxon>
        <taxon>Metazoa</taxon>
        <taxon>Chordata</taxon>
        <taxon>Craniata</taxon>
        <taxon>Vertebrata</taxon>
        <taxon>Euteleostomi</taxon>
        <taxon>Actinopterygii</taxon>
        <taxon>Neopterygii</taxon>
        <taxon>Teleostei</taxon>
        <taxon>Neoteleostei</taxon>
        <taxon>Acanthomorphata</taxon>
        <taxon>Eupercaria</taxon>
        <taxon>Perciformes</taxon>
        <taxon>Notothenioidei</taxon>
        <taxon>Channichthyidae</taxon>
        <taxon>Chaenocephalus</taxon>
    </lineage>
</organism>
<sequence>TQDPQTKHHSSSLSADREASLGDTGADAEIGGTKRYNDELRDAASWRSGFKKLVTRRANGGGG</sequence>
<feature type="non-terminal residue" evidence="1">
    <location>
        <position position="63"/>
    </location>
</feature>
<protein>
    <submittedName>
        <fullName evidence="1">Uncharacterized protein</fullName>
    </submittedName>
</protein>
<gene>
    <name evidence="1" type="ORF">KUCAC02_008999</name>
</gene>